<dbReference type="GO" id="GO:0004331">
    <property type="term" value="F:fructose-2,6-bisphosphate 2-phosphatase activity"/>
    <property type="evidence" value="ECO:0007669"/>
    <property type="project" value="TreeGrafter"/>
</dbReference>
<protein>
    <recommendedName>
        <fullName evidence="6">Phosphatase</fullName>
    </recommendedName>
</protein>
<evidence type="ECO:0000256" key="3">
    <source>
        <dbReference type="PIRSR" id="PIRSR613078-2"/>
    </source>
</evidence>
<feature type="active site" description="Tele-phosphohistidine intermediate" evidence="2">
    <location>
        <position position="8"/>
    </location>
</feature>
<dbReference type="PANTHER" id="PTHR46517">
    <property type="entry name" value="FRUCTOSE-2,6-BISPHOSPHATASE TIGAR"/>
    <property type="match status" value="1"/>
</dbReference>
<dbReference type="PANTHER" id="PTHR46517:SF1">
    <property type="entry name" value="FRUCTOSE-2,6-BISPHOSPHATASE TIGAR"/>
    <property type="match status" value="1"/>
</dbReference>
<accession>A0A9N9UVI1</accession>
<keyword evidence="1" id="KW-0378">Hydrolase</keyword>
<dbReference type="Proteomes" id="UP000754883">
    <property type="component" value="Unassembled WGS sequence"/>
</dbReference>
<organism evidence="4 5">
    <name type="scientific">Clonostachys byssicola</name>
    <dbReference type="NCBI Taxonomy" id="160290"/>
    <lineage>
        <taxon>Eukaryota</taxon>
        <taxon>Fungi</taxon>
        <taxon>Dikarya</taxon>
        <taxon>Ascomycota</taxon>
        <taxon>Pezizomycotina</taxon>
        <taxon>Sordariomycetes</taxon>
        <taxon>Hypocreomycetidae</taxon>
        <taxon>Hypocreales</taxon>
        <taxon>Bionectriaceae</taxon>
        <taxon>Clonostachys</taxon>
    </lineage>
</organism>
<reference evidence="4" key="1">
    <citation type="submission" date="2021-10" db="EMBL/GenBank/DDBJ databases">
        <authorList>
            <person name="Piombo E."/>
        </authorList>
    </citation>
    <scope>NUCLEOTIDE SEQUENCE</scope>
</reference>
<dbReference type="GO" id="GO:0043456">
    <property type="term" value="P:regulation of pentose-phosphate shunt"/>
    <property type="evidence" value="ECO:0007669"/>
    <property type="project" value="TreeGrafter"/>
</dbReference>
<comment type="caution">
    <text evidence="4">The sequence shown here is derived from an EMBL/GenBank/DDBJ whole genome shotgun (WGS) entry which is preliminary data.</text>
</comment>
<dbReference type="OrthoDB" id="354304at2759"/>
<evidence type="ECO:0000256" key="1">
    <source>
        <dbReference type="ARBA" id="ARBA00022801"/>
    </source>
</evidence>
<dbReference type="Gene3D" id="3.40.50.1240">
    <property type="entry name" value="Phosphoglycerate mutase-like"/>
    <property type="match status" value="1"/>
</dbReference>
<name>A0A9N9UVI1_9HYPO</name>
<feature type="binding site" evidence="3">
    <location>
        <position position="61"/>
    </location>
    <ligand>
        <name>substrate</name>
    </ligand>
</feature>
<dbReference type="SMART" id="SM00855">
    <property type="entry name" value="PGAM"/>
    <property type="match status" value="1"/>
</dbReference>
<dbReference type="EMBL" id="CABFNO020001566">
    <property type="protein sequence ID" value="CAH0004361.1"/>
    <property type="molecule type" value="Genomic_DNA"/>
</dbReference>
<evidence type="ECO:0000313" key="4">
    <source>
        <dbReference type="EMBL" id="CAH0004361.1"/>
    </source>
</evidence>
<feature type="binding site" evidence="3">
    <location>
        <begin position="7"/>
        <end position="14"/>
    </location>
    <ligand>
        <name>substrate</name>
    </ligand>
</feature>
<keyword evidence="5" id="KW-1185">Reference proteome</keyword>
<dbReference type="PROSITE" id="PS00175">
    <property type="entry name" value="PG_MUTASE"/>
    <property type="match status" value="1"/>
</dbReference>
<dbReference type="Pfam" id="PF00300">
    <property type="entry name" value="His_Phos_1"/>
    <property type="match status" value="1"/>
</dbReference>
<proteinExistence type="predicted"/>
<evidence type="ECO:0008006" key="6">
    <source>
        <dbReference type="Google" id="ProtNLM"/>
    </source>
</evidence>
<gene>
    <name evidence="4" type="ORF">CBYS24578_00011901</name>
</gene>
<evidence type="ECO:0000313" key="5">
    <source>
        <dbReference type="Proteomes" id="UP000754883"/>
    </source>
</evidence>
<feature type="active site" description="Proton donor/acceptor" evidence="2">
    <location>
        <position position="87"/>
    </location>
</feature>
<dbReference type="GO" id="GO:0045820">
    <property type="term" value="P:negative regulation of glycolytic process"/>
    <property type="evidence" value="ECO:0007669"/>
    <property type="project" value="TreeGrafter"/>
</dbReference>
<dbReference type="AlphaFoldDB" id="A0A9N9UVI1"/>
<dbReference type="InterPro" id="IPR001345">
    <property type="entry name" value="PG/BPGM_mutase_AS"/>
</dbReference>
<sequence length="283" mass="31306">MRLYLIRHGETVDNVAQLYSGSRDCVLTSHGVSQCQRLASHLAERLPASSGIHIFSSDLQRAAKTAQSICDARGKDEVVLQLPELREQHFGSGEGTKYTLGQPLVGVETQEDMRARVDRFLKDQLLPLLTPQNDIPVVIVAHGILLSVLFRRLGEHLPRGAVAVTKEAEGGHPPFAYINDVPALVVWSNTGYIEAEVTPTATADWSSVKLQVERINSTDHLTGLHKTRGGIGSAAFDEKQKTIDSFLAPKKTDVSDAPIDSQCAFIPPYKKRRRRRIELIYYS</sequence>
<dbReference type="InterPro" id="IPR029033">
    <property type="entry name" value="His_PPase_superfam"/>
</dbReference>
<dbReference type="InterPro" id="IPR013078">
    <property type="entry name" value="His_Pase_superF_clade-1"/>
</dbReference>
<dbReference type="GO" id="GO:0005829">
    <property type="term" value="C:cytosol"/>
    <property type="evidence" value="ECO:0007669"/>
    <property type="project" value="TreeGrafter"/>
</dbReference>
<dbReference type="InterPro" id="IPR051695">
    <property type="entry name" value="Phosphoglycerate_Mutase"/>
</dbReference>
<dbReference type="SUPFAM" id="SSF53254">
    <property type="entry name" value="Phosphoglycerate mutase-like"/>
    <property type="match status" value="1"/>
</dbReference>
<evidence type="ECO:0000256" key="2">
    <source>
        <dbReference type="PIRSR" id="PIRSR613078-1"/>
    </source>
</evidence>
<dbReference type="CDD" id="cd07067">
    <property type="entry name" value="HP_PGM_like"/>
    <property type="match status" value="1"/>
</dbReference>